<sequence length="362" mass="38946">MMNYRIGRNTKCLIAAACVLSLVLGGCGGGQEEWKIAVITDGAGVEETGIYQAVWQGVEQFAGESSDSAEAYVPGGKDLASYEKTMADAVTDGANVIVCTGEAFEHAVYDMQRMERDVRFILLNGTPREEDGPEKIRGNTSSVMLAKEQAGFLAGYAAVKEGYVSLGFLGGVKSEENIRYGSGYLQGIDQAAEEMGLSPEQVTVRFRFLDGNSISPSLMQTVKEWYQQGCQVVYACDSGPELLARESAEAYGGKVIDTRMDESPQSASVLTSAGMDYRQAAYHSLKLLEEGKLPGGEKTVLDASYGGVGLRIAGSGFSAFTKEQYNTVIQKLASGEIKVSKQDVTQNLNKFEINHSTVNIES</sequence>
<gene>
    <name evidence="9" type="ORF">H9Q79_15255</name>
</gene>
<keyword evidence="6" id="KW-0449">Lipoprotein</keyword>
<dbReference type="SUPFAM" id="SSF53822">
    <property type="entry name" value="Periplasmic binding protein-like I"/>
    <property type="match status" value="1"/>
</dbReference>
<keyword evidence="10" id="KW-1185">Reference proteome</keyword>
<protein>
    <submittedName>
        <fullName evidence="9">BMP family ABC transporter substrate-binding protein</fullName>
    </submittedName>
</protein>
<dbReference type="InterPro" id="IPR028082">
    <property type="entry name" value="Peripla_BP_I"/>
</dbReference>
<name>A0A7G9GBP6_9FIRM</name>
<evidence type="ECO:0000256" key="3">
    <source>
        <dbReference type="ARBA" id="ARBA00022475"/>
    </source>
</evidence>
<keyword evidence="4 7" id="KW-0732">Signal</keyword>
<dbReference type="AlphaFoldDB" id="A0A7G9GBP6"/>
<dbReference type="InterPro" id="IPR003760">
    <property type="entry name" value="PnrA-like"/>
</dbReference>
<accession>A0A7G9GBP6</accession>
<comment type="subcellular location">
    <subcellularLocation>
        <location evidence="1">Cell membrane</location>
        <topology evidence="1">Lipid-anchor</topology>
    </subcellularLocation>
</comment>
<dbReference type="Gene3D" id="3.40.50.2300">
    <property type="match status" value="2"/>
</dbReference>
<evidence type="ECO:0000256" key="4">
    <source>
        <dbReference type="ARBA" id="ARBA00022729"/>
    </source>
</evidence>
<dbReference type="RefSeq" id="WP_118648828.1">
    <property type="nucleotide sequence ID" value="NZ_CP060635.1"/>
</dbReference>
<dbReference type="KEGG" id="whj:H9Q79_15255"/>
<evidence type="ECO:0000259" key="8">
    <source>
        <dbReference type="Pfam" id="PF02608"/>
    </source>
</evidence>
<evidence type="ECO:0000256" key="5">
    <source>
        <dbReference type="ARBA" id="ARBA00023136"/>
    </source>
</evidence>
<feature type="chain" id="PRO_5038897017" evidence="7">
    <location>
        <begin position="29"/>
        <end position="362"/>
    </location>
</feature>
<evidence type="ECO:0000256" key="2">
    <source>
        <dbReference type="ARBA" id="ARBA00008610"/>
    </source>
</evidence>
<keyword evidence="5" id="KW-0472">Membrane</keyword>
<dbReference type="PROSITE" id="PS51257">
    <property type="entry name" value="PROKAR_LIPOPROTEIN"/>
    <property type="match status" value="1"/>
</dbReference>
<evidence type="ECO:0000313" key="10">
    <source>
        <dbReference type="Proteomes" id="UP000515860"/>
    </source>
</evidence>
<keyword evidence="3" id="KW-1003">Cell membrane</keyword>
<dbReference type="Proteomes" id="UP000515860">
    <property type="component" value="Chromosome"/>
</dbReference>
<dbReference type="Pfam" id="PF02608">
    <property type="entry name" value="Bmp"/>
    <property type="match status" value="1"/>
</dbReference>
<dbReference type="PANTHER" id="PTHR34296:SF2">
    <property type="entry name" value="ABC TRANSPORTER GUANOSINE-BINDING PROTEIN NUPN"/>
    <property type="match status" value="1"/>
</dbReference>
<dbReference type="EMBL" id="CP060635">
    <property type="protein sequence ID" value="QNM08228.1"/>
    <property type="molecule type" value="Genomic_DNA"/>
</dbReference>
<reference evidence="9 10" key="1">
    <citation type="submission" date="2020-08" db="EMBL/GenBank/DDBJ databases">
        <authorList>
            <person name="Liu C."/>
            <person name="Sun Q."/>
        </authorList>
    </citation>
    <scope>NUCLEOTIDE SEQUENCE [LARGE SCALE GENOMIC DNA]</scope>
    <source>
        <strain evidence="9 10">NSJ-29</strain>
    </source>
</reference>
<evidence type="ECO:0000313" key="9">
    <source>
        <dbReference type="EMBL" id="QNM08228.1"/>
    </source>
</evidence>
<dbReference type="GO" id="GO:0005886">
    <property type="term" value="C:plasma membrane"/>
    <property type="evidence" value="ECO:0007669"/>
    <property type="project" value="UniProtKB-SubCell"/>
</dbReference>
<evidence type="ECO:0000256" key="6">
    <source>
        <dbReference type="ARBA" id="ARBA00023288"/>
    </source>
</evidence>
<dbReference type="PANTHER" id="PTHR34296">
    <property type="entry name" value="TRANSCRIPTIONAL ACTIVATOR PROTEIN MED"/>
    <property type="match status" value="1"/>
</dbReference>
<comment type="similarity">
    <text evidence="2">Belongs to the BMP lipoprotein family.</text>
</comment>
<evidence type="ECO:0000256" key="7">
    <source>
        <dbReference type="SAM" id="SignalP"/>
    </source>
</evidence>
<evidence type="ECO:0000256" key="1">
    <source>
        <dbReference type="ARBA" id="ARBA00004193"/>
    </source>
</evidence>
<proteinExistence type="inferred from homology"/>
<organism evidence="9 10">
    <name type="scientific">Wansuia hejianensis</name>
    <dbReference type="NCBI Taxonomy" id="2763667"/>
    <lineage>
        <taxon>Bacteria</taxon>
        <taxon>Bacillati</taxon>
        <taxon>Bacillota</taxon>
        <taxon>Clostridia</taxon>
        <taxon>Lachnospirales</taxon>
        <taxon>Lachnospiraceae</taxon>
        <taxon>Wansuia</taxon>
    </lineage>
</organism>
<feature type="domain" description="ABC transporter substrate-binding protein PnrA-like" evidence="8">
    <location>
        <begin position="36"/>
        <end position="342"/>
    </location>
</feature>
<dbReference type="InterPro" id="IPR050957">
    <property type="entry name" value="BMP_lipoprotein"/>
</dbReference>
<feature type="signal peptide" evidence="7">
    <location>
        <begin position="1"/>
        <end position="28"/>
    </location>
</feature>